<feature type="transmembrane region" description="Helical" evidence="1">
    <location>
        <begin position="137"/>
        <end position="156"/>
    </location>
</feature>
<keyword evidence="1" id="KW-0472">Membrane</keyword>
<gene>
    <name evidence="2" type="ORF">PAC_13964</name>
</gene>
<dbReference type="Proteomes" id="UP000184330">
    <property type="component" value="Unassembled WGS sequence"/>
</dbReference>
<evidence type="ECO:0000313" key="3">
    <source>
        <dbReference type="Proteomes" id="UP000184330"/>
    </source>
</evidence>
<name>A0A1L7XGJ1_9HELO</name>
<sequence>MSINHSFLDEKKVVVTSSPQALRWVQFALGVLGIPTAFYSLGAVGGALSVTGWGALNIYTAVIQGDFRNRHPGCHTTADMAFYLGATSCVPVQAFSAMSTGINALSHHATCTVWWSVISSFAIALCGSVRKFHTMGWLMWAGFISIFTAVMIVVYVKLPSVEVQLLTVPSSIDVTTLDRPAAAPQTGDYELGYYMIAHATFIARMSTSATIFISSSALFLCMAIVNGLYLSFSLVVYRWSRQWVASPSLGSAGQTIKMISYGTGMVGLIASAVIYLYVVAKHIFAIPIFNYLLALTGLICFAPLSLILPSFFWLHDFKVWRTGTLKQKLAWGFHVLIILLGLFLTVAGTYSTVQGIVDAYAVGTIGEWTGPLSSTELTNCRFGVLLSRQL</sequence>
<feature type="transmembrane region" description="Helical" evidence="1">
    <location>
        <begin position="284"/>
        <end position="308"/>
    </location>
</feature>
<feature type="transmembrane region" description="Helical" evidence="1">
    <location>
        <begin position="258"/>
        <end position="278"/>
    </location>
</feature>
<proteinExistence type="predicted"/>
<accession>A0A1L7XGJ1</accession>
<keyword evidence="1" id="KW-1133">Transmembrane helix</keyword>
<keyword evidence="3" id="KW-1185">Reference proteome</keyword>
<feature type="transmembrane region" description="Helical" evidence="1">
    <location>
        <begin position="105"/>
        <end position="125"/>
    </location>
</feature>
<evidence type="ECO:0000256" key="1">
    <source>
        <dbReference type="SAM" id="Phobius"/>
    </source>
</evidence>
<protein>
    <submittedName>
        <fullName evidence="2">Related to neutral amino acid permease</fullName>
    </submittedName>
</protein>
<keyword evidence="1" id="KW-0812">Transmembrane</keyword>
<dbReference type="STRING" id="576137.A0A1L7XGJ1"/>
<feature type="transmembrane region" description="Helical" evidence="1">
    <location>
        <begin position="211"/>
        <end position="237"/>
    </location>
</feature>
<feature type="transmembrane region" description="Helical" evidence="1">
    <location>
        <begin position="329"/>
        <end position="350"/>
    </location>
</feature>
<dbReference type="AlphaFoldDB" id="A0A1L7XGJ1"/>
<feature type="transmembrane region" description="Helical" evidence="1">
    <location>
        <begin position="80"/>
        <end position="99"/>
    </location>
</feature>
<evidence type="ECO:0000313" key="2">
    <source>
        <dbReference type="EMBL" id="CZR64067.1"/>
    </source>
</evidence>
<dbReference type="EMBL" id="FJOG01000025">
    <property type="protein sequence ID" value="CZR64067.1"/>
    <property type="molecule type" value="Genomic_DNA"/>
</dbReference>
<reference evidence="2 3" key="1">
    <citation type="submission" date="2016-03" db="EMBL/GenBank/DDBJ databases">
        <authorList>
            <person name="Ploux O."/>
        </authorList>
    </citation>
    <scope>NUCLEOTIDE SEQUENCE [LARGE SCALE GENOMIC DNA]</scope>
    <source>
        <strain evidence="2 3">UAMH 11012</strain>
    </source>
</reference>
<organism evidence="2 3">
    <name type="scientific">Phialocephala subalpina</name>
    <dbReference type="NCBI Taxonomy" id="576137"/>
    <lineage>
        <taxon>Eukaryota</taxon>
        <taxon>Fungi</taxon>
        <taxon>Dikarya</taxon>
        <taxon>Ascomycota</taxon>
        <taxon>Pezizomycotina</taxon>
        <taxon>Leotiomycetes</taxon>
        <taxon>Helotiales</taxon>
        <taxon>Mollisiaceae</taxon>
        <taxon>Phialocephala</taxon>
        <taxon>Phialocephala fortinii species complex</taxon>
    </lineage>
</organism>
<feature type="transmembrane region" description="Helical" evidence="1">
    <location>
        <begin position="37"/>
        <end position="59"/>
    </location>
</feature>
<dbReference type="OrthoDB" id="40134at2759"/>